<organism evidence="1 2">
    <name type="scientific">Polaribacter filamentus</name>
    <dbReference type="NCBI Taxonomy" id="53483"/>
    <lineage>
        <taxon>Bacteria</taxon>
        <taxon>Pseudomonadati</taxon>
        <taxon>Bacteroidota</taxon>
        <taxon>Flavobacteriia</taxon>
        <taxon>Flavobacteriales</taxon>
        <taxon>Flavobacteriaceae</taxon>
    </lineage>
</organism>
<accession>A0A2S7KZU5</accession>
<name>A0A2S7KZU5_9FLAO</name>
<dbReference type="AlphaFoldDB" id="A0A2S7KZU5"/>
<dbReference type="Proteomes" id="UP000239522">
    <property type="component" value="Unassembled WGS sequence"/>
</dbReference>
<sequence length="246" mass="26932">MTLILSANNVTHQEEAAQASATALVDLKIWLAENITNADVAHFRVKDNNLYKLNTPIPFTTIDFATEFTEGKWSLLIKGSNVDFTQTILNLINAKENITDVDDKLDLLENKILGGAGDAFDTLLELFDLISENDQDITGILTALANRLRFDINSQNLSTTQKTNALTNLGISAKEIIASGAVFAWHKKPSNATATLAATEIITNGRISDTIHIKSAEYVSGDINAFGTLAGFFKDGSYKKVEYRNF</sequence>
<evidence type="ECO:0000313" key="1">
    <source>
        <dbReference type="EMBL" id="PQB08023.1"/>
    </source>
</evidence>
<comment type="caution">
    <text evidence="1">The sequence shown here is derived from an EMBL/GenBank/DDBJ whole genome shotgun (WGS) entry which is preliminary data.</text>
</comment>
<gene>
    <name evidence="1" type="ORF">BST83_13325</name>
</gene>
<dbReference type="OrthoDB" id="9765957at2"/>
<keyword evidence="2" id="KW-1185">Reference proteome</keyword>
<dbReference type="RefSeq" id="WP_104810227.1">
    <property type="nucleotide sequence ID" value="NZ_MQUA01000013.1"/>
</dbReference>
<reference evidence="1 2" key="1">
    <citation type="submission" date="2016-11" db="EMBL/GenBank/DDBJ databases">
        <title>Trade-off between light-utilization and light-protection in marine flavobacteria.</title>
        <authorList>
            <person name="Kumagai Y."/>
        </authorList>
    </citation>
    <scope>NUCLEOTIDE SEQUENCE [LARGE SCALE GENOMIC DNA]</scope>
    <source>
        <strain evidence="1 2">ATCC 700397</strain>
    </source>
</reference>
<proteinExistence type="predicted"/>
<evidence type="ECO:0000313" key="2">
    <source>
        <dbReference type="Proteomes" id="UP000239522"/>
    </source>
</evidence>
<dbReference type="EMBL" id="MQUA01000013">
    <property type="protein sequence ID" value="PQB08023.1"/>
    <property type="molecule type" value="Genomic_DNA"/>
</dbReference>
<protein>
    <submittedName>
        <fullName evidence="1">Uncharacterized protein</fullName>
    </submittedName>
</protein>